<dbReference type="RefSeq" id="XP_018273211.1">
    <property type="nucleotide sequence ID" value="XM_018416173.1"/>
</dbReference>
<accession>A0A194S987</accession>
<dbReference type="SMART" id="SM00757">
    <property type="entry name" value="CRA"/>
    <property type="match status" value="1"/>
</dbReference>
<dbReference type="InterPro" id="IPR024964">
    <property type="entry name" value="CTLH/CRA"/>
</dbReference>
<dbReference type="SMART" id="SM00668">
    <property type="entry name" value="CTLH"/>
    <property type="match status" value="1"/>
</dbReference>
<dbReference type="AlphaFoldDB" id="A0A194S987"/>
<organism evidence="3 4">
    <name type="scientific">Rhodotorula graminis (strain WP1)</name>
    <dbReference type="NCBI Taxonomy" id="578459"/>
    <lineage>
        <taxon>Eukaryota</taxon>
        <taxon>Fungi</taxon>
        <taxon>Dikarya</taxon>
        <taxon>Basidiomycota</taxon>
        <taxon>Pucciniomycotina</taxon>
        <taxon>Microbotryomycetes</taxon>
        <taxon>Sporidiobolales</taxon>
        <taxon>Sporidiobolaceae</taxon>
        <taxon>Rhodotorula</taxon>
    </lineage>
</organism>
<protein>
    <recommendedName>
        <fullName evidence="2">CTLH domain-containing protein</fullName>
    </recommendedName>
</protein>
<feature type="compositionally biased region" description="Low complexity" evidence="1">
    <location>
        <begin position="264"/>
        <end position="273"/>
    </location>
</feature>
<dbReference type="InterPro" id="IPR013144">
    <property type="entry name" value="CRA_dom"/>
</dbReference>
<dbReference type="PROSITE" id="PS50897">
    <property type="entry name" value="CTLH"/>
    <property type="match status" value="1"/>
</dbReference>
<keyword evidence="4" id="KW-1185">Reference proteome</keyword>
<dbReference type="PANTHER" id="PTHR12864">
    <property type="entry name" value="RAN BINDING PROTEIN 9-RELATED"/>
    <property type="match status" value="1"/>
</dbReference>
<proteinExistence type="predicted"/>
<name>A0A194S987_RHOGW</name>
<evidence type="ECO:0000313" key="4">
    <source>
        <dbReference type="Proteomes" id="UP000053890"/>
    </source>
</evidence>
<dbReference type="Pfam" id="PF10607">
    <property type="entry name" value="CTLH"/>
    <property type="match status" value="1"/>
</dbReference>
<dbReference type="STRING" id="578459.A0A194S987"/>
<dbReference type="EMBL" id="KQ474075">
    <property type="protein sequence ID" value="KPV77162.1"/>
    <property type="molecule type" value="Genomic_DNA"/>
</dbReference>
<evidence type="ECO:0000313" key="3">
    <source>
        <dbReference type="EMBL" id="KPV77162.1"/>
    </source>
</evidence>
<dbReference type="InterPro" id="IPR006595">
    <property type="entry name" value="CTLH_C"/>
</dbReference>
<dbReference type="InterPro" id="IPR006594">
    <property type="entry name" value="LisH"/>
</dbReference>
<feature type="domain" description="CTLH" evidence="2">
    <location>
        <begin position="143"/>
        <end position="200"/>
    </location>
</feature>
<evidence type="ECO:0000256" key="1">
    <source>
        <dbReference type="SAM" id="MobiDB-lite"/>
    </source>
</evidence>
<dbReference type="Proteomes" id="UP000053890">
    <property type="component" value="Unassembled WGS sequence"/>
</dbReference>
<feature type="region of interest" description="Disordered" evidence="1">
    <location>
        <begin position="264"/>
        <end position="300"/>
    </location>
</feature>
<sequence length="375" mass="39367">MLAASLPAGHTVARASPVCLATGRLPHLVTSGLPRVERSPRVQRWISRPTPTACELYSATHLAPLEPWCSSKRPVTTPQDWAKRLEDVPVSKDDLNLLVANYLFTEGYLSAAENFAREAGLSSAAADGATTSGAGAALGDVDSIRTRMEIRRAVLRGEVESALDQVVDLDLEILDLDPSLHFHLLQQHLIELIRAGEVGHALSFAQNELAPLAEEHPRFLKELERTMALLAFELPVLGDGEVAATGAAGGSATGEGSAGAAAASTASSSTAGAKKSKKGTSKAAAADALPPMPPHISSLLDPSQRLRTARELNAAILNAQGHPAEPKLPGLMSVMTWGEGLLAEKGVEWPKWDLHALLADKPAAASNGDGDAMVL</sequence>
<dbReference type="SMART" id="SM00667">
    <property type="entry name" value="LisH"/>
    <property type="match status" value="1"/>
</dbReference>
<dbReference type="OrthoDB" id="2415936at2759"/>
<gene>
    <name evidence="3" type="ORF">RHOBADRAFT_52109</name>
</gene>
<dbReference type="InterPro" id="IPR050618">
    <property type="entry name" value="Ubq-SigPath_Reg"/>
</dbReference>
<dbReference type="GeneID" id="28976621"/>
<reference evidence="3 4" key="1">
    <citation type="journal article" date="2015" name="Front. Microbiol.">
        <title>Genome sequence of the plant growth promoting endophytic yeast Rhodotorula graminis WP1.</title>
        <authorList>
            <person name="Firrincieli A."/>
            <person name="Otillar R."/>
            <person name="Salamov A."/>
            <person name="Schmutz J."/>
            <person name="Khan Z."/>
            <person name="Redman R.S."/>
            <person name="Fleck N.D."/>
            <person name="Lindquist E."/>
            <person name="Grigoriev I.V."/>
            <person name="Doty S.L."/>
        </authorList>
    </citation>
    <scope>NUCLEOTIDE SEQUENCE [LARGE SCALE GENOMIC DNA]</scope>
    <source>
        <strain evidence="3 4">WP1</strain>
    </source>
</reference>
<dbReference type="PROSITE" id="PS50896">
    <property type="entry name" value="LISH"/>
    <property type="match status" value="1"/>
</dbReference>
<dbReference type="OMA" id="LLWAQEI"/>
<evidence type="ECO:0000259" key="2">
    <source>
        <dbReference type="PROSITE" id="PS50897"/>
    </source>
</evidence>